<sequence length="322" mass="37930">MPFFLRRQYTELEKLVKSSNSDITTLLPVLDNTEKSISIMDSIIKLSHKKLKETQRSTYLVLLYKMLLRRNGNQLASELTEKSVDFSHFEMPHSFNTELQMFGKFLNTKIAYMADNQLSLENVRDNVYSFEKLIKIFRSQLESLNLIIRAGIYQDFWENTVNLLPRKILFFEANTSAVFLYQICLALGNMTQTMTTQQALQYIKALDDFELTKTKYLKLMNEKKINGTFGTFPRQGFNPVIPYTSLIKNYIEKSKRVLNGENQYEDLVDSLKEEIEKYFKTISENYIENTMKVETFLKRNFSEYFFAVTPRKEERKGDLFVD</sequence>
<dbReference type="EMBL" id="KB206860">
    <property type="protein sequence ID" value="ELP87210.1"/>
    <property type="molecule type" value="Genomic_DNA"/>
</dbReference>
<keyword evidence="2" id="KW-1185">Reference proteome</keyword>
<dbReference type="KEGG" id="eiv:EIN_093670"/>
<evidence type="ECO:0000313" key="2">
    <source>
        <dbReference type="Proteomes" id="UP000014680"/>
    </source>
</evidence>
<proteinExistence type="predicted"/>
<evidence type="ECO:0000313" key="1">
    <source>
        <dbReference type="EMBL" id="ELP87210.1"/>
    </source>
</evidence>
<accession>A0A0A1TZY7</accession>
<dbReference type="RefSeq" id="XP_004253981.1">
    <property type="nucleotide sequence ID" value="XM_004253933.1"/>
</dbReference>
<dbReference type="Proteomes" id="UP000014680">
    <property type="component" value="Unassembled WGS sequence"/>
</dbReference>
<dbReference type="GeneID" id="14886404"/>
<dbReference type="VEuPathDB" id="AmoebaDB:EIN_093670"/>
<gene>
    <name evidence="1" type="ORF">EIN_093670</name>
</gene>
<reference evidence="1 2" key="1">
    <citation type="submission" date="2012-10" db="EMBL/GenBank/DDBJ databases">
        <authorList>
            <person name="Zafar N."/>
            <person name="Inman J."/>
            <person name="Hall N."/>
            <person name="Lorenzi H."/>
            <person name="Caler E."/>
        </authorList>
    </citation>
    <scope>NUCLEOTIDE SEQUENCE [LARGE SCALE GENOMIC DNA]</scope>
    <source>
        <strain evidence="1 2">IP1</strain>
    </source>
</reference>
<protein>
    <submittedName>
        <fullName evidence="1">Uncharacterized protein</fullName>
    </submittedName>
</protein>
<organism evidence="1 2">
    <name type="scientific">Entamoeba invadens IP1</name>
    <dbReference type="NCBI Taxonomy" id="370355"/>
    <lineage>
        <taxon>Eukaryota</taxon>
        <taxon>Amoebozoa</taxon>
        <taxon>Evosea</taxon>
        <taxon>Archamoebae</taxon>
        <taxon>Mastigamoebida</taxon>
        <taxon>Entamoebidae</taxon>
        <taxon>Entamoeba</taxon>
    </lineage>
</organism>
<dbReference type="AlphaFoldDB" id="A0A0A1TZY7"/>
<name>A0A0A1TZY7_ENTIV</name>